<keyword evidence="2" id="KW-1185">Reference proteome</keyword>
<proteinExistence type="predicted"/>
<accession>A0AA86N2I0</accession>
<dbReference type="KEGG" id="nti:DNFV4_03930"/>
<evidence type="ECO:0000313" key="2">
    <source>
        <dbReference type="Proteomes" id="UP001179121"/>
    </source>
</evidence>
<organism evidence="1 2">
    <name type="scientific">Nitrospira tepida</name>
    <dbReference type="NCBI Taxonomy" id="2973512"/>
    <lineage>
        <taxon>Bacteria</taxon>
        <taxon>Pseudomonadati</taxon>
        <taxon>Nitrospirota</taxon>
        <taxon>Nitrospiria</taxon>
        <taxon>Nitrospirales</taxon>
        <taxon>Nitrospiraceae</taxon>
        <taxon>Nitrospira</taxon>
    </lineage>
</organism>
<sequence length="43" mass="4928">MARALEVLKQMKATGTSWAHMAERLQQEFGVQLDKDQLKALVR</sequence>
<evidence type="ECO:0000313" key="1">
    <source>
        <dbReference type="EMBL" id="CAI4033494.1"/>
    </source>
</evidence>
<name>A0AA86N2I0_9BACT</name>
<dbReference type="RefSeq" id="WP_289270752.1">
    <property type="nucleotide sequence ID" value="NZ_OX365700.1"/>
</dbReference>
<dbReference type="EMBL" id="OX365700">
    <property type="protein sequence ID" value="CAI4033494.1"/>
    <property type="molecule type" value="Genomic_DNA"/>
</dbReference>
<protein>
    <submittedName>
        <fullName evidence="1">Uncharacterized protein</fullName>
    </submittedName>
</protein>
<dbReference type="Proteomes" id="UP001179121">
    <property type="component" value="Chromosome"/>
</dbReference>
<reference evidence="1" key="1">
    <citation type="submission" date="2022-10" db="EMBL/GenBank/DDBJ databases">
        <authorList>
            <person name="Koch H."/>
        </authorList>
    </citation>
    <scope>NUCLEOTIDE SEQUENCE</scope>
    <source>
        <strain evidence="1">DNF</strain>
    </source>
</reference>
<dbReference type="AlphaFoldDB" id="A0AA86N2I0"/>
<gene>
    <name evidence="1" type="ORF">DNFV4_03930</name>
</gene>